<evidence type="ECO:0000313" key="1">
    <source>
        <dbReference type="EMBL" id="KAK7959373.1"/>
    </source>
</evidence>
<protein>
    <recommendedName>
        <fullName evidence="3">F-box domain-containing protein</fullName>
    </recommendedName>
</protein>
<dbReference type="EMBL" id="JAQQWE010000003">
    <property type="protein sequence ID" value="KAK7959373.1"/>
    <property type="molecule type" value="Genomic_DNA"/>
</dbReference>
<sequence>MLNRLSVELIELIAISLPDKQSRLALQCVCRVAYSGTYHLFASDWFTTITTDFTPRSLERLTHIAGREELVSRVRCLRAGDCHRSPEKRTAPRTAAAVTRLRDAVPGRGAFVPEDGRLDLDASPAKAFRAVLLRFSACTEIHVTDELESRLFWNGVGADTINAFYMCYMMLSLLAQVKEKEETEGFWIENSTTVFARCPFGDVGNWPVGPRGQPIISSAKNLQSLALEHPSYSGSDIFFKQLARAAHLPSGLKDLTHRGLYRVSPEIIPKVLFRVRESLQSLSIRKSSVTSGTTNRFLRQLVTGGFPKLESVILDDLNVPFHPLLHNRQFTVHCRDGVELVVEGITAWRASVVGQVRSIRYRGSGKGMQVALERLGDHPTRPWRMFLSPNPVPTDILPFAAGHEVLHFE</sequence>
<dbReference type="Proteomes" id="UP001391051">
    <property type="component" value="Unassembled WGS sequence"/>
</dbReference>
<reference evidence="1 2" key="1">
    <citation type="submission" date="2023-01" db="EMBL/GenBank/DDBJ databases">
        <title>Analysis of 21 Apiospora genomes using comparative genomics revels a genus with tremendous synthesis potential of carbohydrate active enzymes and secondary metabolites.</title>
        <authorList>
            <person name="Sorensen T."/>
        </authorList>
    </citation>
    <scope>NUCLEOTIDE SEQUENCE [LARGE SCALE GENOMIC DNA]</scope>
    <source>
        <strain evidence="1 2">CBS 24483</strain>
    </source>
</reference>
<proteinExistence type="predicted"/>
<evidence type="ECO:0000313" key="2">
    <source>
        <dbReference type="Proteomes" id="UP001391051"/>
    </source>
</evidence>
<accession>A0ABR1QLZ7</accession>
<dbReference type="GeneID" id="92073511"/>
<keyword evidence="2" id="KW-1185">Reference proteome</keyword>
<comment type="caution">
    <text evidence="1">The sequence shown here is derived from an EMBL/GenBank/DDBJ whole genome shotgun (WGS) entry which is preliminary data.</text>
</comment>
<organism evidence="1 2">
    <name type="scientific">Apiospora aurea</name>
    <dbReference type="NCBI Taxonomy" id="335848"/>
    <lineage>
        <taxon>Eukaryota</taxon>
        <taxon>Fungi</taxon>
        <taxon>Dikarya</taxon>
        <taxon>Ascomycota</taxon>
        <taxon>Pezizomycotina</taxon>
        <taxon>Sordariomycetes</taxon>
        <taxon>Xylariomycetidae</taxon>
        <taxon>Amphisphaeriales</taxon>
        <taxon>Apiosporaceae</taxon>
        <taxon>Apiospora</taxon>
    </lineage>
</organism>
<evidence type="ECO:0008006" key="3">
    <source>
        <dbReference type="Google" id="ProtNLM"/>
    </source>
</evidence>
<dbReference type="RefSeq" id="XP_066703076.1">
    <property type="nucleotide sequence ID" value="XM_066840449.1"/>
</dbReference>
<name>A0ABR1QLZ7_9PEZI</name>
<gene>
    <name evidence="1" type="ORF">PG986_004227</name>
</gene>